<proteinExistence type="predicted"/>
<gene>
    <name evidence="1" type="ORF">CEXT_214211</name>
</gene>
<evidence type="ECO:0000313" key="2">
    <source>
        <dbReference type="Proteomes" id="UP001054945"/>
    </source>
</evidence>
<evidence type="ECO:0000313" key="1">
    <source>
        <dbReference type="EMBL" id="GIY56768.1"/>
    </source>
</evidence>
<keyword evidence="2" id="KW-1185">Reference proteome</keyword>
<dbReference type="EMBL" id="BPLR01012809">
    <property type="protein sequence ID" value="GIY56768.1"/>
    <property type="molecule type" value="Genomic_DNA"/>
</dbReference>
<sequence>MKDSKVRLLHRHIQACTAVAKLLLCLHLYSTKEFPILASCNMIGYSYSLIERRSKSGEILNGKPSYVSLTEEKRQSQHNESEFDNRNEINQVCELLF</sequence>
<reference evidence="1 2" key="1">
    <citation type="submission" date="2021-06" db="EMBL/GenBank/DDBJ databases">
        <title>Caerostris extrusa draft genome.</title>
        <authorList>
            <person name="Kono N."/>
            <person name="Arakawa K."/>
        </authorList>
    </citation>
    <scope>NUCLEOTIDE SEQUENCE [LARGE SCALE GENOMIC DNA]</scope>
</reference>
<name>A0AAV4UG65_CAEEX</name>
<protein>
    <submittedName>
        <fullName evidence="1">Uncharacterized protein</fullName>
    </submittedName>
</protein>
<comment type="caution">
    <text evidence="1">The sequence shown here is derived from an EMBL/GenBank/DDBJ whole genome shotgun (WGS) entry which is preliminary data.</text>
</comment>
<accession>A0AAV4UG65</accession>
<dbReference type="Proteomes" id="UP001054945">
    <property type="component" value="Unassembled WGS sequence"/>
</dbReference>
<dbReference type="AlphaFoldDB" id="A0AAV4UG65"/>
<organism evidence="1 2">
    <name type="scientific">Caerostris extrusa</name>
    <name type="common">Bark spider</name>
    <name type="synonym">Caerostris bankana</name>
    <dbReference type="NCBI Taxonomy" id="172846"/>
    <lineage>
        <taxon>Eukaryota</taxon>
        <taxon>Metazoa</taxon>
        <taxon>Ecdysozoa</taxon>
        <taxon>Arthropoda</taxon>
        <taxon>Chelicerata</taxon>
        <taxon>Arachnida</taxon>
        <taxon>Araneae</taxon>
        <taxon>Araneomorphae</taxon>
        <taxon>Entelegynae</taxon>
        <taxon>Araneoidea</taxon>
        <taxon>Araneidae</taxon>
        <taxon>Caerostris</taxon>
    </lineage>
</organism>